<evidence type="ECO:0000256" key="2">
    <source>
        <dbReference type="SAM" id="Phobius"/>
    </source>
</evidence>
<dbReference type="GO" id="GO:0005634">
    <property type="term" value="C:nucleus"/>
    <property type="evidence" value="ECO:0007669"/>
    <property type="project" value="TreeGrafter"/>
</dbReference>
<proteinExistence type="predicted"/>
<name>A0AAD1U022_EUPCR</name>
<dbReference type="AlphaFoldDB" id="A0AAD1U022"/>
<keyword evidence="2" id="KW-0812">Transmembrane</keyword>
<evidence type="ECO:0000313" key="4">
    <source>
        <dbReference type="Proteomes" id="UP001295684"/>
    </source>
</evidence>
<feature type="compositionally biased region" description="Basic and acidic residues" evidence="1">
    <location>
        <begin position="400"/>
        <end position="418"/>
    </location>
</feature>
<keyword evidence="2" id="KW-1133">Transmembrane helix</keyword>
<dbReference type="GO" id="GO:0007131">
    <property type="term" value="P:reciprocal meiotic recombination"/>
    <property type="evidence" value="ECO:0007669"/>
    <property type="project" value="TreeGrafter"/>
</dbReference>
<protein>
    <submittedName>
        <fullName evidence="3">Uncharacterized protein</fullName>
    </submittedName>
</protein>
<sequence>MPNCYLKTLKWSYKRIKNRDIFRQSISLTYRGKDNVSNIIGGGATMLMLLILLGYSIVLLRTMFKRTDVSWNLNSVRENLALDNPKLEWAKEDPKFKIYWSAYHTTFIPKEDLDKALLVDYSYFNVDPTDFVTGENKTTVSPITNTSCEGSFSTISDNYYRGEYEQPHCPDLSGLELEGSSQNPKKHSYIEFYYSWCKWGDCYDDSALSKIAVNNSVLLVNVENRYVDLNDIENPIKPYFDKTYQIQYKIDKHVKVEFKLRRHEVVLEDGFFTLPWDSEPVYFNSLEDYDYQEEDLDPYDDTGRITITIIKDSVVDQHRRSVLNFLEVTGILGGLFEIFELGFGMILGLYSSVLFKKKIFKDIQKYQDKFDKMEKCIQQLELKVKQNQTSRVDNDGEGDELSHKENQEEQDEESKHENDQLKLLEGGSIDNFGGETIQLRNLLHHQHNLNHPNEHLPSEIPHFGIMKNPHSNKNSQNSKKSNLHNILDKYNKMDQAMAKLNQGLDCLNIVYSLKTLRRQTAYLLSKDADFSSALAQNPDLHLSFDSSDPASPIDPPSSSKISPTRQPPPTKPSQIISLDPLNDRSQNYLAGRLVRIDQG</sequence>
<dbReference type="PANTHER" id="PTHR31398:SF0">
    <property type="entry name" value="MEIOTIC NUCLEAR DIVISION PROTEIN 1 HOMOLOG"/>
    <property type="match status" value="1"/>
</dbReference>
<dbReference type="PANTHER" id="PTHR31398">
    <property type="entry name" value="MEIOTIC NUCLEAR DIVISION PROTEIN 1 HOMOLOG"/>
    <property type="match status" value="1"/>
</dbReference>
<comment type="caution">
    <text evidence="3">The sequence shown here is derived from an EMBL/GenBank/DDBJ whole genome shotgun (WGS) entry which is preliminary data.</text>
</comment>
<feature type="transmembrane region" description="Helical" evidence="2">
    <location>
        <begin position="39"/>
        <end position="60"/>
    </location>
</feature>
<feature type="compositionally biased region" description="Low complexity" evidence="1">
    <location>
        <begin position="543"/>
        <end position="563"/>
    </location>
</feature>
<organism evidence="3 4">
    <name type="scientific">Euplotes crassus</name>
    <dbReference type="NCBI Taxonomy" id="5936"/>
    <lineage>
        <taxon>Eukaryota</taxon>
        <taxon>Sar</taxon>
        <taxon>Alveolata</taxon>
        <taxon>Ciliophora</taxon>
        <taxon>Intramacronucleata</taxon>
        <taxon>Spirotrichea</taxon>
        <taxon>Hypotrichia</taxon>
        <taxon>Euplotida</taxon>
        <taxon>Euplotidae</taxon>
        <taxon>Moneuplotes</taxon>
    </lineage>
</organism>
<feature type="transmembrane region" description="Helical" evidence="2">
    <location>
        <begin position="328"/>
        <end position="350"/>
    </location>
</feature>
<gene>
    <name evidence="3" type="ORF">ECRASSUSDP1_LOCUS601</name>
</gene>
<keyword evidence="4" id="KW-1185">Reference proteome</keyword>
<evidence type="ECO:0000256" key="1">
    <source>
        <dbReference type="SAM" id="MobiDB-lite"/>
    </source>
</evidence>
<accession>A0AAD1U022</accession>
<dbReference type="Proteomes" id="UP001295684">
    <property type="component" value="Unassembled WGS sequence"/>
</dbReference>
<keyword evidence="2" id="KW-0472">Membrane</keyword>
<feature type="region of interest" description="Disordered" evidence="1">
    <location>
        <begin position="541"/>
        <end position="580"/>
    </location>
</feature>
<reference evidence="3" key="1">
    <citation type="submission" date="2023-07" db="EMBL/GenBank/DDBJ databases">
        <authorList>
            <consortium name="AG Swart"/>
            <person name="Singh M."/>
            <person name="Singh A."/>
            <person name="Seah K."/>
            <person name="Emmerich C."/>
        </authorList>
    </citation>
    <scope>NUCLEOTIDE SEQUENCE</scope>
    <source>
        <strain evidence="3">DP1</strain>
    </source>
</reference>
<feature type="region of interest" description="Disordered" evidence="1">
    <location>
        <begin position="387"/>
        <end position="418"/>
    </location>
</feature>
<dbReference type="EMBL" id="CAMPGE010000565">
    <property type="protein sequence ID" value="CAI2359313.1"/>
    <property type="molecule type" value="Genomic_DNA"/>
</dbReference>
<evidence type="ECO:0000313" key="3">
    <source>
        <dbReference type="EMBL" id="CAI2359313.1"/>
    </source>
</evidence>